<dbReference type="AlphaFoldDB" id="A0AAV3T7T2"/>
<reference evidence="1 2" key="1">
    <citation type="journal article" date="2019" name="Int. J. Syst. Evol. Microbiol.">
        <title>The Global Catalogue of Microorganisms (GCM) 10K type strain sequencing project: providing services to taxonomists for standard genome sequencing and annotation.</title>
        <authorList>
            <consortium name="The Broad Institute Genomics Platform"/>
            <consortium name="The Broad Institute Genome Sequencing Center for Infectious Disease"/>
            <person name="Wu L."/>
            <person name="Ma J."/>
        </authorList>
    </citation>
    <scope>NUCLEOTIDE SEQUENCE [LARGE SCALE GENOMIC DNA]</scope>
    <source>
        <strain evidence="1 2">JCM 16328</strain>
    </source>
</reference>
<organism evidence="1 2">
    <name type="scientific">Natronoarchaeum mannanilyticum</name>
    <dbReference type="NCBI Taxonomy" id="926360"/>
    <lineage>
        <taxon>Archaea</taxon>
        <taxon>Methanobacteriati</taxon>
        <taxon>Methanobacteriota</taxon>
        <taxon>Stenosarchaea group</taxon>
        <taxon>Halobacteria</taxon>
        <taxon>Halobacteriales</taxon>
        <taxon>Natronoarchaeaceae</taxon>
    </lineage>
</organism>
<proteinExistence type="predicted"/>
<dbReference type="Pfam" id="PF25252">
    <property type="entry name" value="DUF7854"/>
    <property type="match status" value="1"/>
</dbReference>
<evidence type="ECO:0000313" key="1">
    <source>
        <dbReference type="EMBL" id="GAA0667871.1"/>
    </source>
</evidence>
<dbReference type="Proteomes" id="UP001500420">
    <property type="component" value="Unassembled WGS sequence"/>
</dbReference>
<sequence length="93" mass="10327">MDRISALRNVEDALAAFEDGEIDLATTERRVQGVLRTYATEYESAPDAAYRVETRDRADDVVVVAASLDDARERVEALLDEPITATAIERLDD</sequence>
<accession>A0AAV3T7T2</accession>
<comment type="caution">
    <text evidence="1">The sequence shown here is derived from an EMBL/GenBank/DDBJ whole genome shotgun (WGS) entry which is preliminary data.</text>
</comment>
<dbReference type="RefSeq" id="WP_343773001.1">
    <property type="nucleotide sequence ID" value="NZ_BAAADV010000001.1"/>
</dbReference>
<name>A0AAV3T7T2_9EURY</name>
<gene>
    <name evidence="1" type="ORF">GCM10009020_11930</name>
</gene>
<dbReference type="InterPro" id="IPR057176">
    <property type="entry name" value="DUF7854"/>
</dbReference>
<dbReference type="EMBL" id="BAAADV010000001">
    <property type="protein sequence ID" value="GAA0667871.1"/>
    <property type="molecule type" value="Genomic_DNA"/>
</dbReference>
<keyword evidence="2" id="KW-1185">Reference proteome</keyword>
<evidence type="ECO:0000313" key="2">
    <source>
        <dbReference type="Proteomes" id="UP001500420"/>
    </source>
</evidence>
<protein>
    <submittedName>
        <fullName evidence="1">Uncharacterized protein</fullName>
    </submittedName>
</protein>